<dbReference type="AlphaFoldDB" id="A0AA88EDS3"/>
<dbReference type="Proteomes" id="UP001187192">
    <property type="component" value="Unassembled WGS sequence"/>
</dbReference>
<evidence type="ECO:0000313" key="1">
    <source>
        <dbReference type="EMBL" id="GMN72947.1"/>
    </source>
</evidence>
<keyword evidence="3" id="KW-1185">Reference proteome</keyword>
<reference evidence="1" key="1">
    <citation type="submission" date="2023-07" db="EMBL/GenBank/DDBJ databases">
        <title>draft genome sequence of fig (Ficus carica).</title>
        <authorList>
            <person name="Takahashi T."/>
            <person name="Nishimura K."/>
        </authorList>
    </citation>
    <scope>NUCLEOTIDE SEQUENCE</scope>
</reference>
<gene>
    <name evidence="1" type="ORF">TIFTF001_055678</name>
    <name evidence="2" type="ORF">TIFTF001_055679</name>
</gene>
<proteinExistence type="predicted"/>
<dbReference type="EMBL" id="BTGU01018218">
    <property type="protein sequence ID" value="GMN72947.1"/>
    <property type="molecule type" value="Genomic_DNA"/>
</dbReference>
<sequence length="25" mass="3239">MNQRREVLADETWDRYQQFSWYKST</sequence>
<accession>A0AA88EDS3</accession>
<organism evidence="1 3">
    <name type="scientific">Ficus carica</name>
    <name type="common">Common fig</name>
    <dbReference type="NCBI Taxonomy" id="3494"/>
    <lineage>
        <taxon>Eukaryota</taxon>
        <taxon>Viridiplantae</taxon>
        <taxon>Streptophyta</taxon>
        <taxon>Embryophyta</taxon>
        <taxon>Tracheophyta</taxon>
        <taxon>Spermatophyta</taxon>
        <taxon>Magnoliopsida</taxon>
        <taxon>eudicotyledons</taxon>
        <taxon>Gunneridae</taxon>
        <taxon>Pentapetalae</taxon>
        <taxon>rosids</taxon>
        <taxon>fabids</taxon>
        <taxon>Rosales</taxon>
        <taxon>Moraceae</taxon>
        <taxon>Ficeae</taxon>
        <taxon>Ficus</taxon>
    </lineage>
</organism>
<name>A0AA88EDS3_FICCA</name>
<dbReference type="EMBL" id="BTGU01018219">
    <property type="protein sequence ID" value="GMN72951.1"/>
    <property type="molecule type" value="Genomic_DNA"/>
</dbReference>
<evidence type="ECO:0000313" key="3">
    <source>
        <dbReference type="Proteomes" id="UP001187192"/>
    </source>
</evidence>
<protein>
    <submittedName>
        <fullName evidence="1">Uncharacterized protein</fullName>
    </submittedName>
</protein>
<comment type="caution">
    <text evidence="1">The sequence shown here is derived from an EMBL/GenBank/DDBJ whole genome shotgun (WGS) entry which is preliminary data.</text>
</comment>
<evidence type="ECO:0000313" key="2">
    <source>
        <dbReference type="EMBL" id="GMN72951.1"/>
    </source>
</evidence>